<evidence type="ECO:0000313" key="2">
    <source>
        <dbReference type="Proteomes" id="UP000236990"/>
    </source>
</evidence>
<proteinExistence type="predicted"/>
<name>A0A2S3U6X7_LACPN</name>
<dbReference type="Proteomes" id="UP000236990">
    <property type="component" value="Unassembled WGS sequence"/>
</dbReference>
<dbReference type="EMBL" id="NKCZ01000092">
    <property type="protein sequence ID" value="POD85845.1"/>
    <property type="molecule type" value="Genomic_DNA"/>
</dbReference>
<sequence>MLGNKRRGDFQSLDDEVFYIGKQIVTKRLRQVYDAIYNGYFLDTYEQYNDFLAQVDRPNDIPAAQWEQRIKAYQAA</sequence>
<protein>
    <submittedName>
        <fullName evidence="1">Uncharacterized protein</fullName>
    </submittedName>
</protein>
<reference evidence="1 2" key="1">
    <citation type="submission" date="2017-06" db="EMBL/GenBank/DDBJ databases">
        <title>Genome sequence of Lactobacillus plantarum subsp. plantarum strain SRCM101258.</title>
        <authorList>
            <person name="Cho S.H."/>
        </authorList>
    </citation>
    <scope>NUCLEOTIDE SEQUENCE [LARGE SCALE GENOMIC DNA]</scope>
    <source>
        <strain evidence="1 2">SRCM101258</strain>
    </source>
</reference>
<gene>
    <name evidence="1" type="ORF">S101258_01274</name>
</gene>
<dbReference type="AlphaFoldDB" id="A0A2S3U6X7"/>
<comment type="caution">
    <text evidence="1">The sequence shown here is derived from an EMBL/GenBank/DDBJ whole genome shotgun (WGS) entry which is preliminary data.</text>
</comment>
<organism evidence="1 2">
    <name type="scientific">Lactiplantibacillus plantarum subsp. plantarum</name>
    <dbReference type="NCBI Taxonomy" id="337330"/>
    <lineage>
        <taxon>Bacteria</taxon>
        <taxon>Bacillati</taxon>
        <taxon>Bacillota</taxon>
        <taxon>Bacilli</taxon>
        <taxon>Lactobacillales</taxon>
        <taxon>Lactobacillaceae</taxon>
        <taxon>Lactiplantibacillus</taxon>
    </lineage>
</organism>
<accession>A0A2S3U6X7</accession>
<evidence type="ECO:0000313" key="1">
    <source>
        <dbReference type="EMBL" id="POD85845.1"/>
    </source>
</evidence>